<organism evidence="1 2">
    <name type="scientific">Paenibacillus faecis</name>
    <dbReference type="NCBI Taxonomy" id="862114"/>
    <lineage>
        <taxon>Bacteria</taxon>
        <taxon>Bacillati</taxon>
        <taxon>Bacillota</taxon>
        <taxon>Bacilli</taxon>
        <taxon>Bacillales</taxon>
        <taxon>Paenibacillaceae</taxon>
        <taxon>Paenibacillus</taxon>
    </lineage>
</organism>
<evidence type="ECO:0000313" key="1">
    <source>
        <dbReference type="EMBL" id="TYA10496.1"/>
    </source>
</evidence>
<reference evidence="1 2" key="1">
    <citation type="submission" date="2019-08" db="EMBL/GenBank/DDBJ databases">
        <title>Genome sequencing of Paenibacillus faecis DSM 23593(T).</title>
        <authorList>
            <person name="Kook J.-K."/>
            <person name="Park S.-N."/>
            <person name="Lim Y.K."/>
        </authorList>
    </citation>
    <scope>NUCLEOTIDE SEQUENCE [LARGE SCALE GENOMIC DNA]</scope>
    <source>
        <strain evidence="1 2">DSM 23593</strain>
    </source>
</reference>
<name>A0A5D0CKN1_9BACL</name>
<gene>
    <name evidence="1" type="ORF">FRY98_22025</name>
</gene>
<proteinExistence type="predicted"/>
<evidence type="ECO:0000313" key="2">
    <source>
        <dbReference type="Proteomes" id="UP000325218"/>
    </source>
</evidence>
<sequence length="359" mass="41269">MSMELDFEDLMDEAMGMPDSAAKIELLEQAIRVADTAGDIDQGYEARGMLVNTASFNGYPLKALVAFSWQLGQHDKHPERFEHDLHDLLWSYKWILHDLPSFPDIPLAQIENLLEDFRLRSKKAGYSERTYHYYRFSLALSTGELEQAKQWMDQWRPADRDSLSNCQACEQDMLVEFYYWTGDDDRTLKEAQKILSGRLSCAEVPHLTYPKLLLPLYRTGKRQEAADLERKSYRLIKGNRDFLFAAGQQIAYLSQADPFRGLEVYEAFAPLSVNHENPLFRLGFDGAAAVLFRRLAREQVKFDIRLPGHITDPAAARDVSLLSEIYAERALTAAGKFDTRNGNRYYTDYVQRLLAQVAE</sequence>
<dbReference type="AlphaFoldDB" id="A0A5D0CKN1"/>
<evidence type="ECO:0008006" key="3">
    <source>
        <dbReference type="Google" id="ProtNLM"/>
    </source>
</evidence>
<accession>A0A5D0CKN1</accession>
<dbReference type="Proteomes" id="UP000325218">
    <property type="component" value="Unassembled WGS sequence"/>
</dbReference>
<dbReference type="RefSeq" id="WP_148456179.1">
    <property type="nucleotide sequence ID" value="NZ_VSDO01000005.1"/>
</dbReference>
<dbReference type="EMBL" id="VSDO01000005">
    <property type="protein sequence ID" value="TYA10496.1"/>
    <property type="molecule type" value="Genomic_DNA"/>
</dbReference>
<comment type="caution">
    <text evidence="1">The sequence shown here is derived from an EMBL/GenBank/DDBJ whole genome shotgun (WGS) entry which is preliminary data.</text>
</comment>
<protein>
    <recommendedName>
        <fullName evidence="3">DUF4034 domain-containing protein</fullName>
    </recommendedName>
</protein>
<keyword evidence="2" id="KW-1185">Reference proteome</keyword>
<dbReference type="OrthoDB" id="56388at2"/>